<reference evidence="2" key="1">
    <citation type="submission" date="2020-05" db="UniProtKB">
        <authorList>
            <consortium name="EnsemblMetazoa"/>
        </authorList>
    </citation>
    <scope>IDENTIFICATION</scope>
    <source>
        <strain evidence="2">BB02</strain>
    </source>
</reference>
<organism evidence="2 3">
    <name type="scientific">Biomphalaria glabrata</name>
    <name type="common">Bloodfluke planorb</name>
    <name type="synonym">Freshwater snail</name>
    <dbReference type="NCBI Taxonomy" id="6526"/>
    <lineage>
        <taxon>Eukaryota</taxon>
        <taxon>Metazoa</taxon>
        <taxon>Spiralia</taxon>
        <taxon>Lophotrochozoa</taxon>
        <taxon>Mollusca</taxon>
        <taxon>Gastropoda</taxon>
        <taxon>Heterobranchia</taxon>
        <taxon>Euthyneura</taxon>
        <taxon>Panpulmonata</taxon>
        <taxon>Hygrophila</taxon>
        <taxon>Lymnaeoidea</taxon>
        <taxon>Planorbidae</taxon>
        <taxon>Biomphalaria</taxon>
    </lineage>
</organism>
<proteinExistence type="predicted"/>
<gene>
    <name evidence="2" type="primary">106060955</name>
</gene>
<protein>
    <submittedName>
        <fullName evidence="2">Uncharacterized protein</fullName>
    </submittedName>
</protein>
<evidence type="ECO:0000313" key="3">
    <source>
        <dbReference type="Proteomes" id="UP000076420"/>
    </source>
</evidence>
<dbReference type="VEuPathDB" id="VectorBase:BGLAX_045141"/>
<dbReference type="KEGG" id="bgt:106060955"/>
<dbReference type="Proteomes" id="UP000076420">
    <property type="component" value="Unassembled WGS sequence"/>
</dbReference>
<evidence type="ECO:0000256" key="1">
    <source>
        <dbReference type="SAM" id="MobiDB-lite"/>
    </source>
</evidence>
<feature type="region of interest" description="Disordered" evidence="1">
    <location>
        <begin position="87"/>
        <end position="107"/>
    </location>
</feature>
<evidence type="ECO:0000313" key="2">
    <source>
        <dbReference type="EnsemblMetazoa" id="BGLB021196-PA"/>
    </source>
</evidence>
<sequence length="107" mass="12421">MRPSRQKEIITSHVHGLENVNIKLDVLKDSVTRVKKRAILWLEEKDEASYLQIKQYLLERNSRFLQACIDIASDNDVTDESLREECEEMTSSSQPKVQGEILCDRNT</sequence>
<dbReference type="OrthoDB" id="6190220at2759"/>
<dbReference type="VEuPathDB" id="VectorBase:BGLB021196"/>
<dbReference type="AlphaFoldDB" id="A0A2C9KLU6"/>
<name>A0A2C9KLU6_BIOGL</name>
<dbReference type="EnsemblMetazoa" id="BGLB021196-RA">
    <property type="protein sequence ID" value="BGLB021196-PA"/>
    <property type="gene ID" value="BGLB021196"/>
</dbReference>
<accession>A0A2C9KLU6</accession>